<keyword evidence="3" id="KW-0378">Hydrolase</keyword>
<keyword evidence="2" id="KW-0472">Membrane</keyword>
<keyword evidence="2" id="KW-1133">Transmembrane helix</keyword>
<dbReference type="InterPro" id="IPR034122">
    <property type="entry name" value="Retropepsin-like_bacterial"/>
</dbReference>
<dbReference type="EMBL" id="JBHUEJ010000019">
    <property type="protein sequence ID" value="MFD1711070.1"/>
    <property type="molecule type" value="Genomic_DNA"/>
</dbReference>
<name>A0ABW4KXI6_9BURK</name>
<gene>
    <name evidence="3" type="ORF">ACFSF0_10660</name>
</gene>
<dbReference type="SUPFAM" id="SSF50630">
    <property type="entry name" value="Acid proteases"/>
    <property type="match status" value="1"/>
</dbReference>
<sequence length="187" mass="20564">MNAPNPLATPEPAEAAPRPGRSTGSQLRTHTLALLAFWLAVGALLWFGFSWWEQRGRAALQPYADTGGDLVIPRSPDGHFYVPGEINRTPVRFMVDTGASSVAISSFIAQQARLPDGRPVTLRTANGEREGRQVHDVPVKAGHLTRNDISVTTGLRMDEADEALLGQSFLRHYDVQIAQDRMTLRPR</sequence>
<dbReference type="InterPro" id="IPR021109">
    <property type="entry name" value="Peptidase_aspartic_dom_sf"/>
</dbReference>
<keyword evidence="3" id="KW-0645">Protease</keyword>
<reference evidence="4" key="1">
    <citation type="journal article" date="2019" name="Int. J. Syst. Evol. Microbiol.">
        <title>The Global Catalogue of Microorganisms (GCM) 10K type strain sequencing project: providing services to taxonomists for standard genome sequencing and annotation.</title>
        <authorList>
            <consortium name="The Broad Institute Genomics Platform"/>
            <consortium name="The Broad Institute Genome Sequencing Center for Infectious Disease"/>
            <person name="Wu L."/>
            <person name="Ma J."/>
        </authorList>
    </citation>
    <scope>NUCLEOTIDE SEQUENCE [LARGE SCALE GENOMIC DNA]</scope>
    <source>
        <strain evidence="4">LMG 29247</strain>
    </source>
</reference>
<dbReference type="Proteomes" id="UP001597304">
    <property type="component" value="Unassembled WGS sequence"/>
</dbReference>
<keyword evidence="2" id="KW-0812">Transmembrane</keyword>
<dbReference type="GO" id="GO:0006508">
    <property type="term" value="P:proteolysis"/>
    <property type="evidence" value="ECO:0007669"/>
    <property type="project" value="UniProtKB-KW"/>
</dbReference>
<evidence type="ECO:0000313" key="4">
    <source>
        <dbReference type="Proteomes" id="UP001597304"/>
    </source>
</evidence>
<comment type="caution">
    <text evidence="3">The sequence shown here is derived from an EMBL/GenBank/DDBJ whole genome shotgun (WGS) entry which is preliminary data.</text>
</comment>
<dbReference type="GO" id="GO:0008233">
    <property type="term" value="F:peptidase activity"/>
    <property type="evidence" value="ECO:0007669"/>
    <property type="project" value="UniProtKB-KW"/>
</dbReference>
<evidence type="ECO:0000256" key="1">
    <source>
        <dbReference type="SAM" id="MobiDB-lite"/>
    </source>
</evidence>
<dbReference type="CDD" id="cd05483">
    <property type="entry name" value="retropepsin_like_bacteria"/>
    <property type="match status" value="1"/>
</dbReference>
<accession>A0ABW4KXI6</accession>
<evidence type="ECO:0000256" key="2">
    <source>
        <dbReference type="SAM" id="Phobius"/>
    </source>
</evidence>
<dbReference type="InterPro" id="IPR011969">
    <property type="entry name" value="Clan_AA_Asp_peptidase_C"/>
</dbReference>
<evidence type="ECO:0000313" key="3">
    <source>
        <dbReference type="EMBL" id="MFD1711070.1"/>
    </source>
</evidence>
<organism evidence="3 4">
    <name type="scientific">Ottowia flava</name>
    <dbReference type="NCBI Taxonomy" id="2675430"/>
    <lineage>
        <taxon>Bacteria</taxon>
        <taxon>Pseudomonadati</taxon>
        <taxon>Pseudomonadota</taxon>
        <taxon>Betaproteobacteria</taxon>
        <taxon>Burkholderiales</taxon>
        <taxon>Comamonadaceae</taxon>
        <taxon>Ottowia</taxon>
    </lineage>
</organism>
<keyword evidence="4" id="KW-1185">Reference proteome</keyword>
<feature type="region of interest" description="Disordered" evidence="1">
    <location>
        <begin position="1"/>
        <end position="24"/>
    </location>
</feature>
<feature type="compositionally biased region" description="Low complexity" evidence="1">
    <location>
        <begin position="1"/>
        <end position="17"/>
    </location>
</feature>
<dbReference type="Pfam" id="PF13975">
    <property type="entry name" value="gag-asp_proteas"/>
    <property type="match status" value="1"/>
</dbReference>
<dbReference type="Gene3D" id="2.40.70.10">
    <property type="entry name" value="Acid Proteases"/>
    <property type="match status" value="1"/>
</dbReference>
<dbReference type="RefSeq" id="WP_187265577.1">
    <property type="nucleotide sequence ID" value="NZ_JBHUEJ010000019.1"/>
</dbReference>
<dbReference type="NCBIfam" id="TIGR02281">
    <property type="entry name" value="clan_AA_DTGA"/>
    <property type="match status" value="1"/>
</dbReference>
<feature type="transmembrane region" description="Helical" evidence="2">
    <location>
        <begin position="32"/>
        <end position="52"/>
    </location>
</feature>
<protein>
    <submittedName>
        <fullName evidence="3">TIGR02281 family clan AA aspartic protease</fullName>
    </submittedName>
</protein>
<proteinExistence type="predicted"/>